<proteinExistence type="inferred from homology"/>
<dbReference type="Gene3D" id="3.40.30.10">
    <property type="entry name" value="Glutaredoxin"/>
    <property type="match status" value="1"/>
</dbReference>
<dbReference type="AlphaFoldDB" id="A0AB73BH72"/>
<dbReference type="InterPro" id="IPR010987">
    <property type="entry name" value="Glutathione-S-Trfase_C-like"/>
</dbReference>
<dbReference type="InterPro" id="IPR040079">
    <property type="entry name" value="Glutathione_S-Trfase"/>
</dbReference>
<dbReference type="Pfam" id="PF02798">
    <property type="entry name" value="GST_N"/>
    <property type="match status" value="1"/>
</dbReference>
<evidence type="ECO:0000256" key="1">
    <source>
        <dbReference type="ARBA" id="ARBA00007409"/>
    </source>
</evidence>
<dbReference type="SFLD" id="SFLDS00019">
    <property type="entry name" value="Glutathione_Transferase_(cytos"/>
    <property type="match status" value="1"/>
</dbReference>
<dbReference type="SUPFAM" id="SSF47616">
    <property type="entry name" value="GST C-terminal domain-like"/>
    <property type="match status" value="1"/>
</dbReference>
<dbReference type="PANTHER" id="PTHR44051:SF8">
    <property type="entry name" value="GLUTATHIONE S-TRANSFERASE GSTA"/>
    <property type="match status" value="1"/>
</dbReference>
<accession>A0AB73BH72</accession>
<feature type="domain" description="GST C-terminal" evidence="5">
    <location>
        <begin position="85"/>
        <end position="210"/>
    </location>
</feature>
<feature type="domain" description="GST N-terminal" evidence="4">
    <location>
        <begin position="1"/>
        <end position="80"/>
    </location>
</feature>
<evidence type="ECO:0000256" key="3">
    <source>
        <dbReference type="RuleBase" id="RU003494"/>
    </source>
</evidence>
<name>A0AB73BH72_9GAMM</name>
<dbReference type="FunFam" id="3.40.30.10:FF:000039">
    <property type="entry name" value="Glutathione S-transferase domain"/>
    <property type="match status" value="1"/>
</dbReference>
<dbReference type="GO" id="GO:0016740">
    <property type="term" value="F:transferase activity"/>
    <property type="evidence" value="ECO:0007669"/>
    <property type="project" value="UniProtKB-KW"/>
</dbReference>
<dbReference type="PROSITE" id="PS50404">
    <property type="entry name" value="GST_NTER"/>
    <property type="match status" value="1"/>
</dbReference>
<dbReference type="Gene3D" id="1.20.1050.10">
    <property type="match status" value="1"/>
</dbReference>
<gene>
    <name evidence="6" type="ORF">EU508_10705</name>
</gene>
<protein>
    <submittedName>
        <fullName evidence="6">Glutathione S-transferase family protein</fullName>
    </submittedName>
</protein>
<organism evidence="6 7">
    <name type="scientific">Pseudoalteromonas fuliginea</name>
    <dbReference type="NCBI Taxonomy" id="1872678"/>
    <lineage>
        <taxon>Bacteria</taxon>
        <taxon>Pseudomonadati</taxon>
        <taxon>Pseudomonadota</taxon>
        <taxon>Gammaproteobacteria</taxon>
        <taxon>Alteromonadales</taxon>
        <taxon>Pseudoalteromonadaceae</taxon>
        <taxon>Pseudoalteromonas</taxon>
    </lineage>
</organism>
<sequence>MIKLYGNPYSRANRVRWALEEMNVPYQEELTKLGSEGTGSEQFRAINPNACIPVIDDAGLVLFESVPICLYLAKKYGADTLYVDDVHDEAILLQWSVWAMTELESHIEVASLHLTWFDESIRDPKVADKEQGEVMRCLRMLEKAIEKTGFLVGSHFTIADLIVSEVLTNVVHAKVDLKPFPKLNSYLQNNLSKPSAKAAFAPDVIEPVLG</sequence>
<dbReference type="SUPFAM" id="SSF52833">
    <property type="entry name" value="Thioredoxin-like"/>
    <property type="match status" value="1"/>
</dbReference>
<dbReference type="Proteomes" id="UP000324162">
    <property type="component" value="Unassembled WGS sequence"/>
</dbReference>
<dbReference type="InterPro" id="IPR036249">
    <property type="entry name" value="Thioredoxin-like_sf"/>
</dbReference>
<reference evidence="6 7" key="1">
    <citation type="submission" date="2019-01" db="EMBL/GenBank/DDBJ databases">
        <title>Genome sequences of marine Pseudoalteromonas species.</title>
        <authorList>
            <person name="Boraston A.B."/>
            <person name="Hehemann J.-H."/>
            <person name="Vickers C.J."/>
            <person name="Salama-Alber O."/>
            <person name="Abe K."/>
            <person name="Hettle A.J."/>
        </authorList>
    </citation>
    <scope>NUCLEOTIDE SEQUENCE [LARGE SCALE GENOMIC DNA]</scope>
    <source>
        <strain evidence="6 7">PS42</strain>
    </source>
</reference>
<dbReference type="PANTHER" id="PTHR44051">
    <property type="entry name" value="GLUTATHIONE S-TRANSFERASE-RELATED"/>
    <property type="match status" value="1"/>
</dbReference>
<dbReference type="InterPro" id="IPR004046">
    <property type="entry name" value="GST_C"/>
</dbReference>
<keyword evidence="2" id="KW-0808">Transferase</keyword>
<evidence type="ECO:0000313" key="7">
    <source>
        <dbReference type="Proteomes" id="UP000324162"/>
    </source>
</evidence>
<dbReference type="CDD" id="cd03046">
    <property type="entry name" value="GST_N_GTT1_like"/>
    <property type="match status" value="1"/>
</dbReference>
<dbReference type="RefSeq" id="WP_149614373.1">
    <property type="nucleotide sequence ID" value="NZ_SEUK01000049.1"/>
</dbReference>
<dbReference type="PROSITE" id="PS50405">
    <property type="entry name" value="GST_CTER"/>
    <property type="match status" value="1"/>
</dbReference>
<dbReference type="InterPro" id="IPR036282">
    <property type="entry name" value="Glutathione-S-Trfase_C_sf"/>
</dbReference>
<dbReference type="InterPro" id="IPR004045">
    <property type="entry name" value="Glutathione_S-Trfase_N"/>
</dbReference>
<dbReference type="SFLD" id="SFLDG01150">
    <property type="entry name" value="Main.1:_Beta-like"/>
    <property type="match status" value="1"/>
</dbReference>
<evidence type="ECO:0000259" key="5">
    <source>
        <dbReference type="PROSITE" id="PS50405"/>
    </source>
</evidence>
<dbReference type="Pfam" id="PF00043">
    <property type="entry name" value="GST_C"/>
    <property type="match status" value="1"/>
</dbReference>
<evidence type="ECO:0000259" key="4">
    <source>
        <dbReference type="PROSITE" id="PS50404"/>
    </source>
</evidence>
<dbReference type="SFLD" id="SFLDG00358">
    <property type="entry name" value="Main_(cytGST)"/>
    <property type="match status" value="1"/>
</dbReference>
<evidence type="ECO:0000313" key="6">
    <source>
        <dbReference type="EMBL" id="KAA1160290.1"/>
    </source>
</evidence>
<evidence type="ECO:0000256" key="2">
    <source>
        <dbReference type="ARBA" id="ARBA00022679"/>
    </source>
</evidence>
<comment type="similarity">
    <text evidence="1 3">Belongs to the GST superfamily.</text>
</comment>
<dbReference type="EMBL" id="SEUK01000049">
    <property type="protein sequence ID" value="KAA1160290.1"/>
    <property type="molecule type" value="Genomic_DNA"/>
</dbReference>
<comment type="caution">
    <text evidence="6">The sequence shown here is derived from an EMBL/GenBank/DDBJ whole genome shotgun (WGS) entry which is preliminary data.</text>
</comment>